<protein>
    <submittedName>
        <fullName evidence="2">Uncharacterized protein</fullName>
    </submittedName>
</protein>
<dbReference type="EMBL" id="VAJM01000013">
    <property type="protein sequence ID" value="TLM89512.1"/>
    <property type="molecule type" value="Genomic_DNA"/>
</dbReference>
<keyword evidence="1" id="KW-0472">Membrane</keyword>
<evidence type="ECO:0000256" key="1">
    <source>
        <dbReference type="SAM" id="Phobius"/>
    </source>
</evidence>
<proteinExistence type="predicted"/>
<dbReference type="Proteomes" id="UP000305517">
    <property type="component" value="Unassembled WGS sequence"/>
</dbReference>
<dbReference type="RefSeq" id="WP_138080579.1">
    <property type="nucleotide sequence ID" value="NZ_VAJM01000013.1"/>
</dbReference>
<organism evidence="2 3">
    <name type="scientific">Hymenobacter jeollabukensis</name>
    <dbReference type="NCBI Taxonomy" id="2025313"/>
    <lineage>
        <taxon>Bacteria</taxon>
        <taxon>Pseudomonadati</taxon>
        <taxon>Bacteroidota</taxon>
        <taxon>Cytophagia</taxon>
        <taxon>Cytophagales</taxon>
        <taxon>Hymenobacteraceae</taxon>
        <taxon>Hymenobacter</taxon>
    </lineage>
</organism>
<sequence length="153" mass="17144">MTRSRPDEYRPGFGPLRRYLRPGLRLLLHYLLLPVAVAAALATAGTWLLHQWPGALRAVGSLADAFEGILAVWLYMRLQLDVFGAALGLLVLSCLLPIRWRPAAQWAIALAYAGVGAYLAYGLQVYRHLEVWLWLTSGLLGLLLPWWLERRAA</sequence>
<reference evidence="2 3" key="1">
    <citation type="submission" date="2019-05" db="EMBL/GenBank/DDBJ databases">
        <title>Hymenobacter edaphi sp. nov., isolated from abandoned arsenic-contaminated farmland soil.</title>
        <authorList>
            <person name="Nie L."/>
        </authorList>
    </citation>
    <scope>NUCLEOTIDE SEQUENCE [LARGE SCALE GENOMIC DNA]</scope>
    <source>
        <strain evidence="2 3">1-3-3-8</strain>
    </source>
</reference>
<evidence type="ECO:0000313" key="3">
    <source>
        <dbReference type="Proteomes" id="UP000305517"/>
    </source>
</evidence>
<comment type="caution">
    <text evidence="2">The sequence shown here is derived from an EMBL/GenBank/DDBJ whole genome shotgun (WGS) entry which is preliminary data.</text>
</comment>
<dbReference type="AlphaFoldDB" id="A0A5R8WKF6"/>
<accession>A0A5R8WKF6</accession>
<feature type="transmembrane region" description="Helical" evidence="1">
    <location>
        <begin position="106"/>
        <end position="124"/>
    </location>
</feature>
<feature type="transmembrane region" description="Helical" evidence="1">
    <location>
        <begin position="131"/>
        <end position="148"/>
    </location>
</feature>
<evidence type="ECO:0000313" key="2">
    <source>
        <dbReference type="EMBL" id="TLM89512.1"/>
    </source>
</evidence>
<keyword evidence="3" id="KW-1185">Reference proteome</keyword>
<feature type="transmembrane region" description="Helical" evidence="1">
    <location>
        <begin position="27"/>
        <end position="49"/>
    </location>
</feature>
<name>A0A5R8WKF6_9BACT</name>
<keyword evidence="1" id="KW-1133">Transmembrane helix</keyword>
<keyword evidence="1" id="KW-0812">Transmembrane</keyword>
<gene>
    <name evidence="2" type="ORF">FDY95_20790</name>
</gene>